<organism evidence="1 2">
    <name type="scientific">Cellulophaga baltica</name>
    <dbReference type="NCBI Taxonomy" id="76594"/>
    <lineage>
        <taxon>Bacteria</taxon>
        <taxon>Pseudomonadati</taxon>
        <taxon>Bacteroidota</taxon>
        <taxon>Flavobacteriia</taxon>
        <taxon>Flavobacteriales</taxon>
        <taxon>Flavobacteriaceae</taxon>
        <taxon>Cellulophaga</taxon>
    </lineage>
</organism>
<dbReference type="EMBL" id="FNBD01000027">
    <property type="protein sequence ID" value="SDF55800.1"/>
    <property type="molecule type" value="Genomic_DNA"/>
</dbReference>
<dbReference type="Proteomes" id="UP000182114">
    <property type="component" value="Unassembled WGS sequence"/>
</dbReference>
<dbReference type="RefSeq" id="WP_074539590.1">
    <property type="nucleotide sequence ID" value="NZ_FNBD01000027.1"/>
</dbReference>
<evidence type="ECO:0000313" key="2">
    <source>
        <dbReference type="Proteomes" id="UP000182114"/>
    </source>
</evidence>
<protein>
    <submittedName>
        <fullName evidence="1">Uncharacterized protein</fullName>
    </submittedName>
</protein>
<accession>A0A1G7M3Q3</accession>
<gene>
    <name evidence="1" type="ORF">SAMN04487992_1277</name>
</gene>
<keyword evidence="2" id="KW-1185">Reference proteome</keyword>
<reference evidence="2" key="1">
    <citation type="submission" date="2016-10" db="EMBL/GenBank/DDBJ databases">
        <authorList>
            <person name="Varghese N."/>
            <person name="Submissions S."/>
        </authorList>
    </citation>
    <scope>NUCLEOTIDE SEQUENCE [LARGE SCALE GENOMIC DNA]</scope>
    <source>
        <strain evidence="2">DSM 24729</strain>
    </source>
</reference>
<sequence length="90" mass="10462">MYKSKVWIHKSVEELSNNSGHFWINYTFLNEPKAGDIIKVTDEMAEDIANEELWKREYGPGNYIVQTAANMFDPKIHDGFSFCVMTLKVE</sequence>
<evidence type="ECO:0000313" key="1">
    <source>
        <dbReference type="EMBL" id="SDF55800.1"/>
    </source>
</evidence>
<proteinExistence type="predicted"/>
<name>A0A1G7M3Q3_9FLAO</name>
<dbReference type="AlphaFoldDB" id="A0A1G7M3Q3"/>